<feature type="transmembrane region" description="Helical" evidence="1">
    <location>
        <begin position="108"/>
        <end position="130"/>
    </location>
</feature>
<name>A0A0L6UTI8_9BASI</name>
<feature type="transmembrane region" description="Helical" evidence="1">
    <location>
        <begin position="623"/>
        <end position="642"/>
    </location>
</feature>
<dbReference type="Proteomes" id="UP000037035">
    <property type="component" value="Unassembled WGS sequence"/>
</dbReference>
<evidence type="ECO:0000256" key="1">
    <source>
        <dbReference type="SAM" id="Phobius"/>
    </source>
</evidence>
<sequence length="643" mass="72445">MFCLEMIITHISYGHHFMKLIFFYVMIALRIWIKALLVSLHQFLHPKSTVSITPDKLNHGSSTKPTQLSKKKINICSSHLSMLIFVSSIILSSSSTCSIFLACPALSNVMSCPVTFPFLYLSCFFSLSLIRTPLDLQRGLSSVSDTLNKIIDFSFTPSIQTENLTRFGPTKYSLKSILSFSSWEDEPLPLLLSPKPVSKSSKANLSSFCLWLEYCCHNVRPYSVKNHNILYIIKIIPPLGYSSKHCDCIIAKGVFSSWWGRISTELRIKFTKNQAKLVHNLKPTQNRAMDTALLVVHLWNPRKCHKARGKHSCVGQQAGGLDSRIQFHLRSIGLEFHTAKLNISIFLTPPSLAAYHKLVSKPIMYTFFFSFIKLTQITQPFLGLLSCVVVATTCLLACSHTLIHQKPKSSTPASLGGFNCLKCKGISLKLGKGLIWRCLTDGARMYNINYLKKTGKRGKSENQKIKYIYIYVRKKKYIWLSKEDDPLRSNDDLTDCCMLCQSFKRMARLISKHQWCLKNPMNSRDCLGRIVDLSLSILAFFHCSNVSHCGVFIGNGGENSGGQLVVIRGFQGIEWELEEVKVDVGFCGRHCGGNTDWTEDSEVFGIGKQGALATKICRKIRNYLILSFGMLLYFGKGFFGGFL</sequence>
<proteinExistence type="predicted"/>
<keyword evidence="3" id="KW-1185">Reference proteome</keyword>
<feature type="transmembrane region" description="Helical" evidence="1">
    <location>
        <begin position="80"/>
        <end position="102"/>
    </location>
</feature>
<dbReference type="VEuPathDB" id="FungiDB:VP01_3902g2"/>
<gene>
    <name evidence="2" type="ORF">VP01_3902g2</name>
</gene>
<feature type="transmembrane region" description="Helical" evidence="1">
    <location>
        <begin position="381"/>
        <end position="403"/>
    </location>
</feature>
<evidence type="ECO:0000313" key="3">
    <source>
        <dbReference type="Proteomes" id="UP000037035"/>
    </source>
</evidence>
<keyword evidence="1" id="KW-0812">Transmembrane</keyword>
<comment type="caution">
    <text evidence="2">The sequence shown here is derived from an EMBL/GenBank/DDBJ whole genome shotgun (WGS) entry which is preliminary data.</text>
</comment>
<reference evidence="2 3" key="1">
    <citation type="submission" date="2015-08" db="EMBL/GenBank/DDBJ databases">
        <title>Next Generation Sequencing and Analysis of the Genome of Puccinia sorghi L Schw, the Causal Agent of Maize Common Rust.</title>
        <authorList>
            <person name="Rochi L."/>
            <person name="Burguener G."/>
            <person name="Darino M."/>
            <person name="Turjanski A."/>
            <person name="Kreff E."/>
            <person name="Dieguez M.J."/>
            <person name="Sacco F."/>
        </authorList>
    </citation>
    <scope>NUCLEOTIDE SEQUENCE [LARGE SCALE GENOMIC DNA]</scope>
    <source>
        <strain evidence="2 3">RO10H11247</strain>
    </source>
</reference>
<organism evidence="2 3">
    <name type="scientific">Puccinia sorghi</name>
    <dbReference type="NCBI Taxonomy" id="27349"/>
    <lineage>
        <taxon>Eukaryota</taxon>
        <taxon>Fungi</taxon>
        <taxon>Dikarya</taxon>
        <taxon>Basidiomycota</taxon>
        <taxon>Pucciniomycotina</taxon>
        <taxon>Pucciniomycetes</taxon>
        <taxon>Pucciniales</taxon>
        <taxon>Pucciniaceae</taxon>
        <taxon>Puccinia</taxon>
    </lineage>
</organism>
<dbReference type="AlphaFoldDB" id="A0A0L6UTI8"/>
<keyword evidence="1" id="KW-1133">Transmembrane helix</keyword>
<accession>A0A0L6UTI8</accession>
<feature type="transmembrane region" description="Helical" evidence="1">
    <location>
        <begin position="20"/>
        <end position="40"/>
    </location>
</feature>
<evidence type="ECO:0000313" key="2">
    <source>
        <dbReference type="EMBL" id="KNZ51567.1"/>
    </source>
</evidence>
<protein>
    <submittedName>
        <fullName evidence="2">Uncharacterized protein</fullName>
    </submittedName>
</protein>
<dbReference type="EMBL" id="LAVV01008949">
    <property type="protein sequence ID" value="KNZ51567.1"/>
    <property type="molecule type" value="Genomic_DNA"/>
</dbReference>
<keyword evidence="1" id="KW-0472">Membrane</keyword>